<gene>
    <name evidence="2" type="ORF">QR680_007886</name>
</gene>
<feature type="chain" id="PRO_5041346672" evidence="1">
    <location>
        <begin position="17"/>
        <end position="501"/>
    </location>
</feature>
<dbReference type="AlphaFoldDB" id="A0AA39IEJ1"/>
<reference evidence="2" key="1">
    <citation type="submission" date="2023-06" db="EMBL/GenBank/DDBJ databases">
        <title>Genomic analysis of the entomopathogenic nematode Steinernema hermaphroditum.</title>
        <authorList>
            <person name="Schwarz E.M."/>
            <person name="Heppert J.K."/>
            <person name="Baniya A."/>
            <person name="Schwartz H.T."/>
            <person name="Tan C.-H."/>
            <person name="Antoshechkin I."/>
            <person name="Sternberg P.W."/>
            <person name="Goodrich-Blair H."/>
            <person name="Dillman A.R."/>
        </authorList>
    </citation>
    <scope>NUCLEOTIDE SEQUENCE</scope>
    <source>
        <strain evidence="2">PS9179</strain>
        <tissue evidence="2">Whole animal</tissue>
    </source>
</reference>
<evidence type="ECO:0000313" key="3">
    <source>
        <dbReference type="Proteomes" id="UP001175271"/>
    </source>
</evidence>
<feature type="signal peptide" evidence="1">
    <location>
        <begin position="1"/>
        <end position="16"/>
    </location>
</feature>
<comment type="caution">
    <text evidence="2">The sequence shown here is derived from an EMBL/GenBank/DDBJ whole genome shotgun (WGS) entry which is preliminary data.</text>
</comment>
<keyword evidence="1" id="KW-0732">Signal</keyword>
<sequence length="501" mass="54703">MILFVFLLLLVTPTSAGVGGNQCIRTVYVTESMFNQLSQEGYRYSLSYMNAGEEDCDDTLFSRNSCVTVTWSDGSTIAGCANKNDYLTLINAEGYCNGGGSSTFDVTCCKPWFGSYCNKDAASTYNIPDLVTCRDAYYLDSEISSVFSHAGYSPEVGSSGTRTCSWPWTQCVTLAAGGNNHMTSCEDDFENLPSCGSTTQKGNVIFEVECCHGDYCNDATAPSNDLNRYSEVSLSQETLNGLGNLGISISNSPLAKKHCPVTDDHCVELLLGPDTIKGCSSDPVLELYSANCGQQSSQCGDLPLQLLSQTPLMCCCANDYCNTWSRRKCYRRVELSPELKQLFGDIPGVNVTETPQRTEECISIDDKCVTLIADDGSAVEGCSNDGPVIQTLASQCPTDNSAVEVSYSGGAIDIPFSMTCCSTDYSLNLLLGFFDEHYDPHDDSSFFYDRFFDEHYDPHDDIGLFDDRFFDDRFFDDTSGSTDLLCVKNLPGDDSAPIQTV</sequence>
<keyword evidence="3" id="KW-1185">Reference proteome</keyword>
<proteinExistence type="predicted"/>
<organism evidence="2 3">
    <name type="scientific">Steinernema hermaphroditum</name>
    <dbReference type="NCBI Taxonomy" id="289476"/>
    <lineage>
        <taxon>Eukaryota</taxon>
        <taxon>Metazoa</taxon>
        <taxon>Ecdysozoa</taxon>
        <taxon>Nematoda</taxon>
        <taxon>Chromadorea</taxon>
        <taxon>Rhabditida</taxon>
        <taxon>Tylenchina</taxon>
        <taxon>Panagrolaimomorpha</taxon>
        <taxon>Strongyloidoidea</taxon>
        <taxon>Steinernematidae</taxon>
        <taxon>Steinernema</taxon>
    </lineage>
</organism>
<accession>A0AA39IEJ1</accession>
<dbReference type="EMBL" id="JAUCMV010000001">
    <property type="protein sequence ID" value="KAK0422946.1"/>
    <property type="molecule type" value="Genomic_DNA"/>
</dbReference>
<evidence type="ECO:0000313" key="2">
    <source>
        <dbReference type="EMBL" id="KAK0422946.1"/>
    </source>
</evidence>
<dbReference type="Proteomes" id="UP001175271">
    <property type="component" value="Unassembled WGS sequence"/>
</dbReference>
<name>A0AA39IEJ1_9BILA</name>
<evidence type="ECO:0000256" key="1">
    <source>
        <dbReference type="SAM" id="SignalP"/>
    </source>
</evidence>
<protein>
    <submittedName>
        <fullName evidence="2">Uncharacterized protein</fullName>
    </submittedName>
</protein>